<evidence type="ECO:0000313" key="3">
    <source>
        <dbReference type="Proteomes" id="UP001611494"/>
    </source>
</evidence>
<reference evidence="2 3" key="1">
    <citation type="submission" date="2024-10" db="EMBL/GenBank/DDBJ databases">
        <title>The Natural Products Discovery Center: Release of the First 8490 Sequenced Strains for Exploring Actinobacteria Biosynthetic Diversity.</title>
        <authorList>
            <person name="Kalkreuter E."/>
            <person name="Kautsar S.A."/>
            <person name="Yang D."/>
            <person name="Bader C.D."/>
            <person name="Teijaro C.N."/>
            <person name="Fluegel L."/>
            <person name="Davis C.M."/>
            <person name="Simpson J.R."/>
            <person name="Lauterbach L."/>
            <person name="Steele A.D."/>
            <person name="Gui C."/>
            <person name="Meng S."/>
            <person name="Li G."/>
            <person name="Viehrig K."/>
            <person name="Ye F."/>
            <person name="Su P."/>
            <person name="Kiefer A.F."/>
            <person name="Nichols A."/>
            <person name="Cepeda A.J."/>
            <person name="Yan W."/>
            <person name="Fan B."/>
            <person name="Jiang Y."/>
            <person name="Adhikari A."/>
            <person name="Zheng C.-J."/>
            <person name="Schuster L."/>
            <person name="Cowan T.M."/>
            <person name="Smanski M.J."/>
            <person name="Chevrette M.G."/>
            <person name="De Carvalho L.P.S."/>
            <person name="Shen B."/>
        </authorList>
    </citation>
    <scope>NUCLEOTIDE SEQUENCE [LARGE SCALE GENOMIC DNA]</scope>
    <source>
        <strain evidence="2 3">NPDC019377</strain>
    </source>
</reference>
<keyword evidence="1" id="KW-0472">Membrane</keyword>
<accession>A0ABW7VVC7</accession>
<feature type="transmembrane region" description="Helical" evidence="1">
    <location>
        <begin position="26"/>
        <end position="49"/>
    </location>
</feature>
<dbReference type="RefSeq" id="WP_397061895.1">
    <property type="nucleotide sequence ID" value="NZ_JBIRYL010000001.1"/>
</dbReference>
<feature type="transmembrane region" description="Helical" evidence="1">
    <location>
        <begin position="56"/>
        <end position="74"/>
    </location>
</feature>
<keyword evidence="3" id="KW-1185">Reference proteome</keyword>
<gene>
    <name evidence="2" type="ORF">ACH49Z_11820</name>
</gene>
<organism evidence="2 3">
    <name type="scientific">Nocardia testacea</name>
    <dbReference type="NCBI Taxonomy" id="248551"/>
    <lineage>
        <taxon>Bacteria</taxon>
        <taxon>Bacillati</taxon>
        <taxon>Actinomycetota</taxon>
        <taxon>Actinomycetes</taxon>
        <taxon>Mycobacteriales</taxon>
        <taxon>Nocardiaceae</taxon>
        <taxon>Nocardia</taxon>
    </lineage>
</organism>
<name>A0ABW7VVC7_9NOCA</name>
<comment type="caution">
    <text evidence="2">The sequence shown here is derived from an EMBL/GenBank/DDBJ whole genome shotgun (WGS) entry which is preliminary data.</text>
</comment>
<protein>
    <submittedName>
        <fullName evidence="2">Uncharacterized protein</fullName>
    </submittedName>
</protein>
<evidence type="ECO:0000313" key="2">
    <source>
        <dbReference type="EMBL" id="MFI2230527.1"/>
    </source>
</evidence>
<keyword evidence="1" id="KW-0812">Transmembrane</keyword>
<feature type="transmembrane region" description="Helical" evidence="1">
    <location>
        <begin position="80"/>
        <end position="101"/>
    </location>
</feature>
<sequence>MAAEPLYQVSSCEVVNMDTVCGRSVLTYYGAELVVLSAVPVLLCAVPAIPGLSRCSWLVAAVITVASLLALPATDSVFGVLIHYVPVGVLALVAAGFQRWYEGHRALRKPETTG</sequence>
<proteinExistence type="predicted"/>
<dbReference type="Proteomes" id="UP001611494">
    <property type="component" value="Unassembled WGS sequence"/>
</dbReference>
<dbReference type="EMBL" id="JBIRYL010000001">
    <property type="protein sequence ID" value="MFI2230527.1"/>
    <property type="molecule type" value="Genomic_DNA"/>
</dbReference>
<evidence type="ECO:0000256" key="1">
    <source>
        <dbReference type="SAM" id="Phobius"/>
    </source>
</evidence>
<keyword evidence="1" id="KW-1133">Transmembrane helix</keyword>